<proteinExistence type="predicted"/>
<feature type="domain" description="Guanylate cyclase" evidence="2">
    <location>
        <begin position="483"/>
        <end position="611"/>
    </location>
</feature>
<feature type="transmembrane region" description="Helical" evidence="1">
    <location>
        <begin position="410"/>
        <end position="430"/>
    </location>
</feature>
<dbReference type="InterPro" id="IPR007890">
    <property type="entry name" value="CHASE2"/>
</dbReference>
<keyword evidence="1" id="KW-0472">Membrane</keyword>
<dbReference type="GO" id="GO:0004016">
    <property type="term" value="F:adenylate cyclase activity"/>
    <property type="evidence" value="ECO:0007669"/>
    <property type="project" value="UniProtKB-EC"/>
</dbReference>
<dbReference type="InterPro" id="IPR050697">
    <property type="entry name" value="Adenylyl/Guanylyl_Cyclase_3/4"/>
</dbReference>
<organism evidence="3 4">
    <name type="scientific">Crenothrix polyspora</name>
    <dbReference type="NCBI Taxonomy" id="360316"/>
    <lineage>
        <taxon>Bacteria</taxon>
        <taxon>Pseudomonadati</taxon>
        <taxon>Pseudomonadota</taxon>
        <taxon>Gammaproteobacteria</taxon>
        <taxon>Methylococcales</taxon>
        <taxon>Crenotrichaceae</taxon>
        <taxon>Crenothrix</taxon>
    </lineage>
</organism>
<dbReference type="AlphaFoldDB" id="A0A1R4H0B1"/>
<keyword evidence="1" id="KW-0812">Transmembrane</keyword>
<dbReference type="SUPFAM" id="SSF55073">
    <property type="entry name" value="Nucleotide cyclase"/>
    <property type="match status" value="1"/>
</dbReference>
<dbReference type="EMBL" id="FUKJ01000030">
    <property type="protein sequence ID" value="SJM89644.1"/>
    <property type="molecule type" value="Genomic_DNA"/>
</dbReference>
<dbReference type="OrthoDB" id="9806704at2"/>
<feature type="transmembrane region" description="Helical" evidence="1">
    <location>
        <begin position="363"/>
        <end position="381"/>
    </location>
</feature>
<dbReference type="PANTHER" id="PTHR43081:SF1">
    <property type="entry name" value="ADENYLATE CYCLASE, TERMINAL-DIFFERENTIATION SPECIFIC"/>
    <property type="match status" value="1"/>
</dbReference>
<dbReference type="Pfam" id="PF00211">
    <property type="entry name" value="Guanylate_cyc"/>
    <property type="match status" value="1"/>
</dbReference>
<dbReference type="InterPro" id="IPR029787">
    <property type="entry name" value="Nucleotide_cyclase"/>
</dbReference>
<dbReference type="GO" id="GO:0035556">
    <property type="term" value="P:intracellular signal transduction"/>
    <property type="evidence" value="ECO:0007669"/>
    <property type="project" value="InterPro"/>
</dbReference>
<dbReference type="Gene3D" id="3.30.70.1230">
    <property type="entry name" value="Nucleotide cyclase"/>
    <property type="match status" value="1"/>
</dbReference>
<evidence type="ECO:0000259" key="2">
    <source>
        <dbReference type="PROSITE" id="PS50125"/>
    </source>
</evidence>
<dbReference type="EC" id="4.6.1.1" evidence="3"/>
<protein>
    <submittedName>
        <fullName evidence="3">Adenylate cyclase 1</fullName>
        <ecNumber evidence="3">4.6.1.1</ecNumber>
    </submittedName>
</protein>
<dbReference type="Proteomes" id="UP000195442">
    <property type="component" value="Unassembled WGS sequence"/>
</dbReference>
<dbReference type="PROSITE" id="PS50125">
    <property type="entry name" value="GUANYLATE_CYCLASE_2"/>
    <property type="match status" value="1"/>
</dbReference>
<name>A0A1R4H0B1_9GAMM</name>
<gene>
    <name evidence="3" type="primary">cya</name>
    <name evidence="3" type="ORF">CRENPOLYSF2_1250003</name>
</gene>
<evidence type="ECO:0000313" key="3">
    <source>
        <dbReference type="EMBL" id="SJM89644.1"/>
    </source>
</evidence>
<dbReference type="CDD" id="cd07302">
    <property type="entry name" value="CHD"/>
    <property type="match status" value="1"/>
</dbReference>
<sequence length="733" mass="81495">MNHPYLRALSIALITFLLGSGIDYLTGMETALGLDTLFKIRGTRPPPVEVVVVAMDETSETRLGVGQDLTRWRGFHAKLIQELQQQGAELIVFDLQFIAPHPDHDPAFAAAMQKAGNVLVTDCVQKLRRGVEDFYGRDECSESNQQPFVQKEGTQQLSEQLIAMRKIIPTPALAQFVLDHAPFYLTNDAENSIIRESWVFLDALAETPTLPVVTWLYYLQHNGTLQGITQLNTPFSVGLTERRRQCLSGAPLSSAIPQKEAILQAINNIICLEDSRYLDFYGPPQTLRIESYSDVYDGKVNNLQGKVVFVGKANRKFSPGKTDYFQTPFTDTRSGRMAGVEIMATQFANLLEDRFVTSPYPQALWYLLFGLWVGLLLTQFAGLPGIVASLLLSGVYAGLAIWYFKRSGAWLPVAVPLLIQLPVAWLMSLLDSRRDLLRERKRILAFVQQIFPQWIHFVPTSPGQWSPEKSTEARSFERDVNGLCLATDIEGYTTVAAQHTPHEMWELLNEYYQVLSHPVTMHDGIIADVTGDAMMAVWIDLPVATQRLAACLAALEMELAVERFNEATRVGRLPTRIGLHEGDMTLGKLDAGEGSHYRAIGDTVVTASRIQGVNKYLGTKILASAPFAAHLNNIVSRSVGLFRLVGREEPLALLEIVGMGPDVGKAKDKLCKQFAGGLAAFQQGQWDEAVIRFQILLSTQGEDGPSRFYLNLALAYQKNPPLEWEGIVTLEGK</sequence>
<dbReference type="SMART" id="SM01080">
    <property type="entry name" value="CHASE2"/>
    <property type="match status" value="1"/>
</dbReference>
<dbReference type="InterPro" id="IPR001054">
    <property type="entry name" value="A/G_cyclase"/>
</dbReference>
<dbReference type="GO" id="GO:0009190">
    <property type="term" value="P:cyclic nucleotide biosynthetic process"/>
    <property type="evidence" value="ECO:0007669"/>
    <property type="project" value="InterPro"/>
</dbReference>
<feature type="transmembrane region" description="Helical" evidence="1">
    <location>
        <begin position="386"/>
        <end position="404"/>
    </location>
</feature>
<evidence type="ECO:0000256" key="1">
    <source>
        <dbReference type="SAM" id="Phobius"/>
    </source>
</evidence>
<dbReference type="Pfam" id="PF05226">
    <property type="entry name" value="CHASE2"/>
    <property type="match status" value="1"/>
</dbReference>
<keyword evidence="4" id="KW-1185">Reference proteome</keyword>
<dbReference type="PANTHER" id="PTHR43081">
    <property type="entry name" value="ADENYLATE CYCLASE, TERMINAL-DIFFERENTIATION SPECIFIC-RELATED"/>
    <property type="match status" value="1"/>
</dbReference>
<reference evidence="4" key="1">
    <citation type="submission" date="2017-02" db="EMBL/GenBank/DDBJ databases">
        <authorList>
            <person name="Daims H."/>
        </authorList>
    </citation>
    <scope>NUCLEOTIDE SEQUENCE [LARGE SCALE GENOMIC DNA]</scope>
</reference>
<evidence type="ECO:0000313" key="4">
    <source>
        <dbReference type="Proteomes" id="UP000195442"/>
    </source>
</evidence>
<accession>A0A1R4H0B1</accession>
<keyword evidence="3" id="KW-0456">Lyase</keyword>
<dbReference type="SMART" id="SM00044">
    <property type="entry name" value="CYCc"/>
    <property type="match status" value="1"/>
</dbReference>
<keyword evidence="1" id="KW-1133">Transmembrane helix</keyword>
<dbReference type="RefSeq" id="WP_087145726.1">
    <property type="nucleotide sequence ID" value="NZ_FUKJ01000030.1"/>
</dbReference>